<dbReference type="Proteomes" id="UP001148662">
    <property type="component" value="Unassembled WGS sequence"/>
</dbReference>
<proteinExistence type="predicted"/>
<dbReference type="EMBL" id="JANHOG010000175">
    <property type="protein sequence ID" value="KAJ3557230.1"/>
    <property type="molecule type" value="Genomic_DNA"/>
</dbReference>
<reference evidence="1" key="1">
    <citation type="submission" date="2022-07" db="EMBL/GenBank/DDBJ databases">
        <title>Genome Sequence of Phlebia brevispora.</title>
        <authorList>
            <person name="Buettner E."/>
        </authorList>
    </citation>
    <scope>NUCLEOTIDE SEQUENCE</scope>
    <source>
        <strain evidence="1">MPL23</strain>
    </source>
</reference>
<keyword evidence="2" id="KW-1185">Reference proteome</keyword>
<organism evidence="1 2">
    <name type="scientific">Phlebia brevispora</name>
    <dbReference type="NCBI Taxonomy" id="194682"/>
    <lineage>
        <taxon>Eukaryota</taxon>
        <taxon>Fungi</taxon>
        <taxon>Dikarya</taxon>
        <taxon>Basidiomycota</taxon>
        <taxon>Agaricomycotina</taxon>
        <taxon>Agaricomycetes</taxon>
        <taxon>Polyporales</taxon>
        <taxon>Meruliaceae</taxon>
        <taxon>Phlebia</taxon>
    </lineage>
</organism>
<protein>
    <submittedName>
        <fullName evidence="1">Uncharacterized protein</fullName>
    </submittedName>
</protein>
<accession>A0ACC1TB37</accession>
<gene>
    <name evidence="1" type="ORF">NM688_g1580</name>
</gene>
<evidence type="ECO:0000313" key="2">
    <source>
        <dbReference type="Proteomes" id="UP001148662"/>
    </source>
</evidence>
<comment type="caution">
    <text evidence="1">The sequence shown here is derived from an EMBL/GenBank/DDBJ whole genome shotgun (WGS) entry which is preliminary data.</text>
</comment>
<sequence length="369" mass="41685">MSSRSDAVMIAVMGATGSGKSTFINLISNSALAVGHGLRSCTTTIGLSQTFELSGRSITLIDTPGFDDTIISETDILNMIALYLSTTYQQGFKLSGIVYMHSISDVRFDGILRRNFNMFRKLCGDDVLQNVVIVTNMWEEVSYECGVARETQLANDDLLFKPALAQGARMLRHYNTVPSARFILSSLLSNVPLALRIQRELVDEGKDIADTDAGRALGSELVALLNKHRAELVQVRKELQEMVRECHARTMRELEESRRDLETRIARAECDRERLSRQYEEGKRMFDEKIRGVMNAIEDERRCRVARDQETLRLLHPQEATPSERAWQQRARRESQDPGEECLFSVLGSMLDVVIRFIAVFLSPQNVST</sequence>
<name>A0ACC1TB37_9APHY</name>
<evidence type="ECO:0000313" key="1">
    <source>
        <dbReference type="EMBL" id="KAJ3557230.1"/>
    </source>
</evidence>